<evidence type="ECO:0000313" key="9">
    <source>
        <dbReference type="EMBL" id="KAJ8931801.1"/>
    </source>
</evidence>
<dbReference type="InterPro" id="IPR024160">
    <property type="entry name" value="BIN3_SAM-bd_dom"/>
</dbReference>
<sequence>YYGYRNPNNEIDHRLRVFSHHPYLFENKDILDIGCNIGHITLSVARDFGARSITGIDIDQKLISIARKNIKHYVKTVESPRPDEAQVAKLSQIKSSEFFPISMPILYGAIDIPGFHDTRKGRGFPNNVTFKQCNYVLEDDNFLALEQPQFDVILCLSITKWIHLNWGDSGIKQAFRRMYAQLRPGGKLILEPQNWASYKSKKKINETACNFTPVNTSDDDDDEDVELETIYKNYNSIEFFPEKFREYLLSPAVGFAKSEILGYPPHQSRGFRRPIQVFTKSTMFPSERVEATPSNITPNVGVYSDSIYHKIEVAEANENIAEDLKLAEDMEVDTSQSRIKYKSETNASGLSSAEDKNEKESQENSVSELEEPNDKGNISGDNT</sequence>
<dbReference type="InterPro" id="IPR039772">
    <property type="entry name" value="Bin3-like"/>
</dbReference>
<organism evidence="9 10">
    <name type="scientific">Rhamnusium bicolor</name>
    <dbReference type="NCBI Taxonomy" id="1586634"/>
    <lineage>
        <taxon>Eukaryota</taxon>
        <taxon>Metazoa</taxon>
        <taxon>Ecdysozoa</taxon>
        <taxon>Arthropoda</taxon>
        <taxon>Hexapoda</taxon>
        <taxon>Insecta</taxon>
        <taxon>Pterygota</taxon>
        <taxon>Neoptera</taxon>
        <taxon>Endopterygota</taxon>
        <taxon>Coleoptera</taxon>
        <taxon>Polyphaga</taxon>
        <taxon>Cucujiformia</taxon>
        <taxon>Chrysomeloidea</taxon>
        <taxon>Cerambycidae</taxon>
        <taxon>Lepturinae</taxon>
        <taxon>Rhagiini</taxon>
        <taxon>Rhamnusium</taxon>
    </lineage>
</organism>
<comment type="similarity">
    <text evidence="1 6">Belongs to the methyltransferase superfamily.</text>
</comment>
<dbReference type="SUPFAM" id="SSF53335">
    <property type="entry name" value="S-adenosyl-L-methionine-dependent methyltransferases"/>
    <property type="match status" value="1"/>
</dbReference>
<name>A0AAV8WZI2_9CUCU</name>
<feature type="region of interest" description="Disordered" evidence="7">
    <location>
        <begin position="334"/>
        <end position="383"/>
    </location>
</feature>
<proteinExistence type="inferred from homology"/>
<reference evidence="9" key="1">
    <citation type="journal article" date="2023" name="Insect Mol. Biol.">
        <title>Genome sequencing provides insights into the evolution of gene families encoding plant cell wall-degrading enzymes in longhorned beetles.</title>
        <authorList>
            <person name="Shin N.R."/>
            <person name="Okamura Y."/>
            <person name="Kirsch R."/>
            <person name="Pauchet Y."/>
        </authorList>
    </citation>
    <scope>NUCLEOTIDE SEQUENCE</scope>
    <source>
        <strain evidence="9">RBIC_L_NR</strain>
    </source>
</reference>
<dbReference type="Proteomes" id="UP001162156">
    <property type="component" value="Unassembled WGS sequence"/>
</dbReference>
<feature type="compositionally biased region" description="Basic and acidic residues" evidence="7">
    <location>
        <begin position="353"/>
        <end position="362"/>
    </location>
</feature>
<dbReference type="InterPro" id="IPR041698">
    <property type="entry name" value="Methyltransf_25"/>
</dbReference>
<dbReference type="PANTHER" id="PTHR12315">
    <property type="entry name" value="BICOID-INTERACTING PROTEIN RELATED"/>
    <property type="match status" value="1"/>
</dbReference>
<keyword evidence="4 5" id="KW-0949">S-adenosyl-L-methionine</keyword>
<evidence type="ECO:0000259" key="8">
    <source>
        <dbReference type="PROSITE" id="PS51515"/>
    </source>
</evidence>
<dbReference type="GO" id="GO:0008171">
    <property type="term" value="F:O-methyltransferase activity"/>
    <property type="evidence" value="ECO:0007669"/>
    <property type="project" value="UniProtKB-UniRule"/>
</dbReference>
<dbReference type="GO" id="GO:0008173">
    <property type="term" value="F:RNA methyltransferase activity"/>
    <property type="evidence" value="ECO:0007669"/>
    <property type="project" value="UniProtKB-UniRule"/>
</dbReference>
<dbReference type="AlphaFoldDB" id="A0AAV8WZI2"/>
<evidence type="ECO:0000256" key="4">
    <source>
        <dbReference type="ARBA" id="ARBA00022691"/>
    </source>
</evidence>
<keyword evidence="2 6" id="KW-0489">Methyltransferase</keyword>
<dbReference type="PANTHER" id="PTHR12315:SF0">
    <property type="entry name" value="7SK SNRNA METHYLPHOSPHATE CAPPING ENZYME"/>
    <property type="match status" value="1"/>
</dbReference>
<evidence type="ECO:0000256" key="6">
    <source>
        <dbReference type="RuleBase" id="RU367087"/>
    </source>
</evidence>
<dbReference type="PROSITE" id="PS51515">
    <property type="entry name" value="BIN3_SAM"/>
    <property type="match status" value="1"/>
</dbReference>
<dbReference type="Gene3D" id="3.40.50.150">
    <property type="entry name" value="Vaccinia Virus protein VP39"/>
    <property type="match status" value="1"/>
</dbReference>
<evidence type="ECO:0000313" key="10">
    <source>
        <dbReference type="Proteomes" id="UP001162156"/>
    </source>
</evidence>
<accession>A0AAV8WZI2</accession>
<evidence type="ECO:0000256" key="7">
    <source>
        <dbReference type="SAM" id="MobiDB-lite"/>
    </source>
</evidence>
<feature type="non-terminal residue" evidence="9">
    <location>
        <position position="1"/>
    </location>
</feature>
<evidence type="ECO:0000256" key="2">
    <source>
        <dbReference type="ARBA" id="ARBA00022603"/>
    </source>
</evidence>
<dbReference type="Pfam" id="PF06859">
    <property type="entry name" value="Bin3"/>
    <property type="match status" value="1"/>
</dbReference>
<dbReference type="EC" id="2.1.1.-" evidence="6"/>
<dbReference type="Pfam" id="PF13649">
    <property type="entry name" value="Methyltransf_25"/>
    <property type="match status" value="1"/>
</dbReference>
<evidence type="ECO:0000256" key="3">
    <source>
        <dbReference type="ARBA" id="ARBA00022679"/>
    </source>
</evidence>
<protein>
    <recommendedName>
        <fullName evidence="6">RNA methyltransferase</fullName>
        <ecNumber evidence="6">2.1.1.-</ecNumber>
    </recommendedName>
</protein>
<keyword evidence="3 6" id="KW-0808">Transferase</keyword>
<dbReference type="GO" id="GO:0017069">
    <property type="term" value="F:snRNA binding"/>
    <property type="evidence" value="ECO:0007669"/>
    <property type="project" value="TreeGrafter"/>
</dbReference>
<evidence type="ECO:0000256" key="1">
    <source>
        <dbReference type="ARBA" id="ARBA00008361"/>
    </source>
</evidence>
<feature type="domain" description="Bin3-type SAM" evidence="8">
    <location>
        <begin position="12"/>
        <end position="283"/>
    </location>
</feature>
<dbReference type="CDD" id="cd02440">
    <property type="entry name" value="AdoMet_MTases"/>
    <property type="match status" value="1"/>
</dbReference>
<dbReference type="InterPro" id="IPR010675">
    <property type="entry name" value="Bin3_C"/>
</dbReference>
<feature type="compositionally biased region" description="Polar residues" evidence="7">
    <location>
        <begin position="334"/>
        <end position="351"/>
    </location>
</feature>
<dbReference type="InterPro" id="IPR029063">
    <property type="entry name" value="SAM-dependent_MTases_sf"/>
</dbReference>
<keyword evidence="10" id="KW-1185">Reference proteome</keyword>
<dbReference type="GO" id="GO:0040031">
    <property type="term" value="P:snRNA modification"/>
    <property type="evidence" value="ECO:0007669"/>
    <property type="project" value="TreeGrafter"/>
</dbReference>
<evidence type="ECO:0000256" key="5">
    <source>
        <dbReference type="PROSITE-ProRule" id="PRU00848"/>
    </source>
</evidence>
<comment type="caution">
    <text evidence="9">The sequence shown here is derived from an EMBL/GenBank/DDBJ whole genome shotgun (WGS) entry which is preliminary data.</text>
</comment>
<dbReference type="EMBL" id="JANEYF010004227">
    <property type="protein sequence ID" value="KAJ8931801.1"/>
    <property type="molecule type" value="Genomic_DNA"/>
</dbReference>
<gene>
    <name evidence="9" type="ORF">NQ314_015257</name>
</gene>
<dbReference type="GO" id="GO:0032259">
    <property type="term" value="P:methylation"/>
    <property type="evidence" value="ECO:0007669"/>
    <property type="project" value="UniProtKB-KW"/>
</dbReference>